<name>A0A226D4X9_FOLCA</name>
<evidence type="ECO:0000313" key="2">
    <source>
        <dbReference type="Proteomes" id="UP000198287"/>
    </source>
</evidence>
<comment type="caution">
    <text evidence="1">The sequence shown here is derived from an EMBL/GenBank/DDBJ whole genome shotgun (WGS) entry which is preliminary data.</text>
</comment>
<accession>A0A226D4X9</accession>
<gene>
    <name evidence="1" type="ORF">Fcan01_25533</name>
</gene>
<proteinExistence type="predicted"/>
<evidence type="ECO:0000313" key="1">
    <source>
        <dbReference type="EMBL" id="OXA39797.1"/>
    </source>
</evidence>
<reference evidence="1 2" key="1">
    <citation type="submission" date="2015-12" db="EMBL/GenBank/DDBJ databases">
        <title>The genome of Folsomia candida.</title>
        <authorList>
            <person name="Faddeeva A."/>
            <person name="Derks M.F."/>
            <person name="Anvar Y."/>
            <person name="Smit S."/>
            <person name="Van Straalen N."/>
            <person name="Roelofs D."/>
        </authorList>
    </citation>
    <scope>NUCLEOTIDE SEQUENCE [LARGE SCALE GENOMIC DNA]</scope>
    <source>
        <strain evidence="1 2">VU population</strain>
        <tissue evidence="1">Whole body</tissue>
    </source>
</reference>
<dbReference type="EMBL" id="LNIX01000037">
    <property type="protein sequence ID" value="OXA39797.1"/>
    <property type="molecule type" value="Genomic_DNA"/>
</dbReference>
<keyword evidence="2" id="KW-1185">Reference proteome</keyword>
<protein>
    <submittedName>
        <fullName evidence="1">Uncharacterized protein</fullName>
    </submittedName>
</protein>
<dbReference type="Proteomes" id="UP000198287">
    <property type="component" value="Unassembled WGS sequence"/>
</dbReference>
<sequence>MWQPEEFRPLLSPTADVVAANEWLKSSIHKLDLLTHSKLKIRYNPEEYIAIDDTTGPLWNITTWKNKPELNIKNDDAEDDIYYPEENDVDRKPDHVTVRPPQPTYPAPAPRDTPVHLARLAVNSRPRHPHVRETRVENFFQPKDIGTFYSKRNLYKLKEWAS</sequence>
<organism evidence="1 2">
    <name type="scientific">Folsomia candida</name>
    <name type="common">Springtail</name>
    <dbReference type="NCBI Taxonomy" id="158441"/>
    <lineage>
        <taxon>Eukaryota</taxon>
        <taxon>Metazoa</taxon>
        <taxon>Ecdysozoa</taxon>
        <taxon>Arthropoda</taxon>
        <taxon>Hexapoda</taxon>
        <taxon>Collembola</taxon>
        <taxon>Entomobryomorpha</taxon>
        <taxon>Isotomoidea</taxon>
        <taxon>Isotomidae</taxon>
        <taxon>Proisotominae</taxon>
        <taxon>Folsomia</taxon>
    </lineage>
</organism>
<dbReference type="AlphaFoldDB" id="A0A226D4X9"/>